<evidence type="ECO:0000313" key="3">
    <source>
        <dbReference type="EMBL" id="BAC91568.1"/>
    </source>
</evidence>
<evidence type="ECO:0000256" key="2">
    <source>
        <dbReference type="SAM" id="SignalP"/>
    </source>
</evidence>
<feature type="chain" id="PRO_5004291823" evidence="2">
    <location>
        <begin position="24"/>
        <end position="321"/>
    </location>
</feature>
<dbReference type="InterPro" id="IPR013517">
    <property type="entry name" value="FG-GAP"/>
</dbReference>
<keyword evidence="4" id="KW-1185">Reference proteome</keyword>
<dbReference type="OrthoDB" id="504474at2"/>
<dbReference type="Gene3D" id="2.130.10.130">
    <property type="entry name" value="Integrin alpha, N-terminal"/>
    <property type="match status" value="1"/>
</dbReference>
<dbReference type="eggNOG" id="COG2755">
    <property type="taxonomic scope" value="Bacteria"/>
</dbReference>
<dbReference type="HOGENOM" id="CLU_865354_0_0_3"/>
<dbReference type="Pfam" id="PF13517">
    <property type="entry name" value="FG-GAP_3"/>
    <property type="match status" value="2"/>
</dbReference>
<reference evidence="3 4" key="2">
    <citation type="journal article" date="2003" name="DNA Res.">
        <title>Complete genome structure of Gloeobacter violaceus PCC 7421, a cyanobacterium that lacks thylakoids (supplement).</title>
        <authorList>
            <person name="Nakamura Y."/>
            <person name="Kaneko T."/>
            <person name="Sato S."/>
            <person name="Mimuro M."/>
            <person name="Miyashita H."/>
            <person name="Tsuchiya T."/>
            <person name="Sasamoto S."/>
            <person name="Watanabe A."/>
            <person name="Kawashima K."/>
            <person name="Kishida Y."/>
            <person name="Kiyokawa C."/>
            <person name="Kohara M."/>
            <person name="Matsumoto M."/>
            <person name="Matsuno A."/>
            <person name="Nakazaki N."/>
            <person name="Shimpo S."/>
            <person name="Takeuchi C."/>
            <person name="Yamada M."/>
            <person name="Tabata S."/>
        </authorList>
    </citation>
    <scope>NUCLEOTIDE SEQUENCE [LARGE SCALE GENOMIC DNA]</scope>
    <source>
        <strain evidence="4">ATCC 29082 / PCC 7421</strain>
    </source>
</reference>
<dbReference type="PANTHER" id="PTHR46580">
    <property type="entry name" value="SENSOR KINASE-RELATED"/>
    <property type="match status" value="1"/>
</dbReference>
<dbReference type="KEGG" id="gvi:gll3627"/>
<dbReference type="SUPFAM" id="SSF69318">
    <property type="entry name" value="Integrin alpha N-terminal domain"/>
    <property type="match status" value="2"/>
</dbReference>
<feature type="signal peptide" evidence="2">
    <location>
        <begin position="1"/>
        <end position="23"/>
    </location>
</feature>
<protein>
    <submittedName>
        <fullName evidence="3">Gll3627 protein</fullName>
    </submittedName>
</protein>
<evidence type="ECO:0000256" key="1">
    <source>
        <dbReference type="ARBA" id="ARBA00022729"/>
    </source>
</evidence>
<accession>Q7NF99</accession>
<dbReference type="STRING" id="251221.gene:10761142"/>
<proteinExistence type="predicted"/>
<dbReference type="PANTHER" id="PTHR46580:SF2">
    <property type="entry name" value="MAM DOMAIN-CONTAINING PROTEIN"/>
    <property type="match status" value="1"/>
</dbReference>
<evidence type="ECO:0000313" key="4">
    <source>
        <dbReference type="Proteomes" id="UP000000557"/>
    </source>
</evidence>
<dbReference type="InParanoid" id="Q7NF99"/>
<reference evidence="3 4" key="1">
    <citation type="journal article" date="2003" name="DNA Res.">
        <title>Complete genome structure of Gloeobacter violaceus PCC 7421, a cyanobacterium that lacks thylakoids.</title>
        <authorList>
            <person name="Nakamura Y."/>
            <person name="Kaneko T."/>
            <person name="Sato S."/>
            <person name="Mimuro M."/>
            <person name="Miyashita H."/>
            <person name="Tsuchiya T."/>
            <person name="Sasamoto S."/>
            <person name="Watanabe A."/>
            <person name="Kawashima K."/>
            <person name="Kishida Y."/>
            <person name="Kiyokawa C."/>
            <person name="Kohara M."/>
            <person name="Matsumoto M."/>
            <person name="Matsuno A."/>
            <person name="Nakazaki N."/>
            <person name="Shimpo S."/>
            <person name="Takeuchi C."/>
            <person name="Yamada M."/>
            <person name="Tabata S."/>
        </authorList>
    </citation>
    <scope>NUCLEOTIDE SEQUENCE [LARGE SCALE GENOMIC DNA]</scope>
    <source>
        <strain evidence="4">ATCC 29082 / PCC 7421</strain>
    </source>
</reference>
<keyword evidence="1 2" id="KW-0732">Signal</keyword>
<sequence length="321" mass="33933">MHRNRLSYLSLALAAVLALPASAVVTGPIPEPAQGPALQPDSEVSAAKAALELIGGGAVLNSDFDGNGSSDIVWRNYTTGANTVWLLNGANFVSSVSLPSVSNLGWFIAATGDFNADGSVDILWRNNLVQPGNTQQGLNSVWLMNGTTYVGSVSLPAQLDSNWRIRGAGDFNGDGSPDIVWRNFATGANVLWLMDGVILTSTVSLPAVGLDWVIYGSGDADYDNNGTPDIIWRNTKTGANSIWLMDGPAYSASAILPAVSPNVGWEPNAFGDYSADGKPDIIWRNYTTGANTLWLLDGTTFVGSLALPAVGDRNWEMEGPR</sequence>
<dbReference type="InterPro" id="IPR028994">
    <property type="entry name" value="Integrin_alpha_N"/>
</dbReference>
<dbReference type="Proteomes" id="UP000000557">
    <property type="component" value="Chromosome"/>
</dbReference>
<dbReference type="EnsemblBacteria" id="BAC91568">
    <property type="protein sequence ID" value="BAC91568"/>
    <property type="gene ID" value="BAC91568"/>
</dbReference>
<gene>
    <name evidence="3" type="ordered locus">gll3627</name>
</gene>
<dbReference type="AlphaFoldDB" id="Q7NF99"/>
<dbReference type="PhylomeDB" id="Q7NF99"/>
<dbReference type="EMBL" id="BA000045">
    <property type="protein sequence ID" value="BAC91568.1"/>
    <property type="molecule type" value="Genomic_DNA"/>
</dbReference>
<name>Q7NF99_GLOVI</name>
<organism evidence="3 4">
    <name type="scientific">Gloeobacter violaceus (strain ATCC 29082 / PCC 7421)</name>
    <dbReference type="NCBI Taxonomy" id="251221"/>
    <lineage>
        <taxon>Bacteria</taxon>
        <taxon>Bacillati</taxon>
        <taxon>Cyanobacteriota</taxon>
        <taxon>Cyanophyceae</taxon>
        <taxon>Gloeobacterales</taxon>
        <taxon>Gloeobacteraceae</taxon>
        <taxon>Gloeobacter</taxon>
    </lineage>
</organism>